<gene>
    <name evidence="2" type="ORF">ADL28_26365</name>
</gene>
<reference evidence="3" key="1">
    <citation type="submission" date="2015-10" db="EMBL/GenBank/DDBJ databases">
        <authorList>
            <person name="Ju K.-S."/>
            <person name="Doroghazi J.R."/>
            <person name="Metcalf W.W."/>
        </authorList>
    </citation>
    <scope>NUCLEOTIDE SEQUENCE [LARGE SCALE GENOMIC DNA]</scope>
    <source>
        <strain evidence="3">NRRL F-8817</strain>
    </source>
</reference>
<dbReference type="Pfam" id="PF05685">
    <property type="entry name" value="Uma2"/>
    <property type="match status" value="1"/>
</dbReference>
<dbReference type="CDD" id="cd06260">
    <property type="entry name" value="DUF820-like"/>
    <property type="match status" value="1"/>
</dbReference>
<feature type="domain" description="Putative restriction endonuclease" evidence="1">
    <location>
        <begin position="19"/>
        <end position="191"/>
    </location>
</feature>
<name>A0A0X3W392_STRVO</name>
<dbReference type="PANTHER" id="PTHR35400:SF3">
    <property type="entry name" value="SLL1072 PROTEIN"/>
    <property type="match status" value="1"/>
</dbReference>
<dbReference type="AlphaFoldDB" id="A0A0X3W392"/>
<dbReference type="SUPFAM" id="SSF52980">
    <property type="entry name" value="Restriction endonuclease-like"/>
    <property type="match status" value="1"/>
</dbReference>
<evidence type="ECO:0000313" key="2">
    <source>
        <dbReference type="EMBL" id="KUL50436.1"/>
    </source>
</evidence>
<evidence type="ECO:0000313" key="3">
    <source>
        <dbReference type="Proteomes" id="UP000053413"/>
    </source>
</evidence>
<dbReference type="PANTHER" id="PTHR35400">
    <property type="entry name" value="SLR1083 PROTEIN"/>
    <property type="match status" value="1"/>
</dbReference>
<dbReference type="Gene3D" id="3.90.1570.10">
    <property type="entry name" value="tt1808, chain A"/>
    <property type="match status" value="1"/>
</dbReference>
<dbReference type="InterPro" id="IPR011335">
    <property type="entry name" value="Restrct_endonuc-II-like"/>
</dbReference>
<accession>A0A0X3W392</accession>
<dbReference type="EMBL" id="LLZJ01000344">
    <property type="protein sequence ID" value="KUL50436.1"/>
    <property type="molecule type" value="Genomic_DNA"/>
</dbReference>
<dbReference type="OrthoDB" id="4309709at2"/>
<dbReference type="InterPro" id="IPR012296">
    <property type="entry name" value="Nuclease_put_TT1808"/>
</dbReference>
<sequence>MSAAAVEYPCDGPERNLLEEAEQLSAMLPGYRVEIIGEEITVTPPPDMPHGDSLTDLTFAFAPAHGKLTRVVQGSGVWLPNSPFDYAVPDLAVVDADYRDHSIEHNCYDPTIFRLVLEVTSSNLGNDLRTKVTAYAIAKIPVYVIVNRTKQRIHVLKDPIANEYHHHRVYAPGEHITLPESIGAEVTLDVEAVLAAGRP</sequence>
<protein>
    <recommendedName>
        <fullName evidence="1">Putative restriction endonuclease domain-containing protein</fullName>
    </recommendedName>
</protein>
<dbReference type="RefSeq" id="WP_059146250.1">
    <property type="nucleotide sequence ID" value="NZ_LLZJ01000344.1"/>
</dbReference>
<dbReference type="Proteomes" id="UP000053413">
    <property type="component" value="Unassembled WGS sequence"/>
</dbReference>
<proteinExistence type="predicted"/>
<organism evidence="2 3">
    <name type="scientific">Streptomyces violaceusniger</name>
    <dbReference type="NCBI Taxonomy" id="68280"/>
    <lineage>
        <taxon>Bacteria</taxon>
        <taxon>Bacillati</taxon>
        <taxon>Actinomycetota</taxon>
        <taxon>Actinomycetes</taxon>
        <taxon>Kitasatosporales</taxon>
        <taxon>Streptomycetaceae</taxon>
        <taxon>Streptomyces</taxon>
        <taxon>Streptomyces violaceusniger group</taxon>
    </lineage>
</organism>
<evidence type="ECO:0000259" key="1">
    <source>
        <dbReference type="Pfam" id="PF05685"/>
    </source>
</evidence>
<comment type="caution">
    <text evidence="2">The sequence shown here is derived from an EMBL/GenBank/DDBJ whole genome shotgun (WGS) entry which is preliminary data.</text>
</comment>
<dbReference type="InterPro" id="IPR008538">
    <property type="entry name" value="Uma2"/>
</dbReference>